<name>A0ABD6SG68_BACTU</name>
<evidence type="ECO:0000313" key="2">
    <source>
        <dbReference type="Proteomes" id="UP000219897"/>
    </source>
</evidence>
<dbReference type="EMBL" id="NTYF01000082">
    <property type="protein sequence ID" value="PER50493.1"/>
    <property type="molecule type" value="Genomic_DNA"/>
</dbReference>
<reference evidence="1 2" key="1">
    <citation type="submission" date="2017-09" db="EMBL/GenBank/DDBJ databases">
        <title>Large-scale bioinformatics analysis of Bacillus genomes uncovers conserved roles of natural products in bacterial physiology.</title>
        <authorList>
            <consortium name="Agbiome Team Llc"/>
            <person name="Bleich R.M."/>
            <person name="Kirk G.J."/>
            <person name="Santa Maria K.C."/>
            <person name="Allen S.E."/>
            <person name="Farag S."/>
            <person name="Shank E.A."/>
            <person name="Bowers A."/>
        </authorList>
    </citation>
    <scope>NUCLEOTIDE SEQUENCE [LARGE SCALE GENOMIC DNA]</scope>
    <source>
        <strain evidence="1 2">AFS005140</strain>
    </source>
</reference>
<sequence>MYIVKNNSSNRWRNTLLNEGIVEIGHIQYENQKGLIIRPAYKIEGEIYFFSRMKAAGNTIYSVQLRPFNQLKEAEYIPLEEKSCITV</sequence>
<proteinExistence type="predicted"/>
<comment type="caution">
    <text evidence="1">The sequence shown here is derived from an EMBL/GenBank/DDBJ whole genome shotgun (WGS) entry which is preliminary data.</text>
</comment>
<evidence type="ECO:0000313" key="1">
    <source>
        <dbReference type="EMBL" id="PER50493.1"/>
    </source>
</evidence>
<organism evidence="1 2">
    <name type="scientific">Bacillus thuringiensis</name>
    <dbReference type="NCBI Taxonomy" id="1428"/>
    <lineage>
        <taxon>Bacteria</taxon>
        <taxon>Bacillati</taxon>
        <taxon>Bacillota</taxon>
        <taxon>Bacilli</taxon>
        <taxon>Bacillales</taxon>
        <taxon>Bacillaceae</taxon>
        <taxon>Bacillus</taxon>
        <taxon>Bacillus cereus group</taxon>
    </lineage>
</organism>
<protein>
    <submittedName>
        <fullName evidence="1">Uncharacterized protein</fullName>
    </submittedName>
</protein>
<dbReference type="AlphaFoldDB" id="A0ABD6SG68"/>
<gene>
    <name evidence="1" type="ORF">CN495_21685</name>
</gene>
<accession>A0ABD6SG68</accession>
<dbReference type="RefSeq" id="WP_098223345.1">
    <property type="nucleotide sequence ID" value="NZ_NTVJ01000144.1"/>
</dbReference>
<dbReference type="Proteomes" id="UP000219897">
    <property type="component" value="Unassembled WGS sequence"/>
</dbReference>